<evidence type="ECO:0000256" key="2">
    <source>
        <dbReference type="ARBA" id="ARBA00023235"/>
    </source>
</evidence>
<proteinExistence type="inferred from homology"/>
<dbReference type="Proteomes" id="UP000044616">
    <property type="component" value="Unassembled WGS sequence"/>
</dbReference>
<dbReference type="GO" id="GO:0005737">
    <property type="term" value="C:cytoplasm"/>
    <property type="evidence" value="ECO:0007669"/>
    <property type="project" value="TreeGrafter"/>
</dbReference>
<sequence length="274" mass="30842">MKIYNTTVFAHNNEGGNPCPVVLEADGLTYDDMINIAEKLKLEVGIVLNSNNSSCEYEFKYFVPNREMEMCVHATIACVTILKKNKYLDKNKFSVETMAGVLEIEIIGDDSDFKVKVKQDNPEISNQSIDKLDIAKALNVPVNQFTDNPVKNISTSRFKTIIELKDVKTLNNLTPNYDDLWEVCDKIGSTGFYPFVKDEKNIYHARQFPNNTGYLEDSATGVAASALGIYVRDVMRQSFNELKVYQGFAMSSPSEIVVMNDYISNFVIGNAIVY</sequence>
<dbReference type="AlphaFoldDB" id="A0A077UG81"/>
<dbReference type="PANTHER" id="PTHR13774:SF39">
    <property type="entry name" value="BIOSYNTHESIS PROTEIN, PUTATIVE-RELATED"/>
    <property type="match status" value="1"/>
</dbReference>
<dbReference type="RefSeq" id="WP_047529594.1">
    <property type="nucleotide sequence ID" value="NZ_CCEH01000004.1"/>
</dbReference>
<dbReference type="Gene3D" id="3.10.310.10">
    <property type="entry name" value="Diaminopimelate Epimerase, Chain A, domain 1"/>
    <property type="match status" value="2"/>
</dbReference>
<dbReference type="EC" id="5.1.-.-" evidence="4"/>
<evidence type="ECO:0000313" key="4">
    <source>
        <dbReference type="EMBL" id="CDR27499.1"/>
    </source>
</evidence>
<accession>A0A077UG81</accession>
<dbReference type="NCBIfam" id="TIGR00654">
    <property type="entry name" value="PhzF_family"/>
    <property type="match status" value="1"/>
</dbReference>
<dbReference type="SUPFAM" id="SSF54506">
    <property type="entry name" value="Diaminopimelate epimerase-like"/>
    <property type="match status" value="1"/>
</dbReference>
<dbReference type="Pfam" id="PF02567">
    <property type="entry name" value="PhzC-PhzF"/>
    <property type="match status" value="1"/>
</dbReference>
<name>A0A077UG81_9STAP</name>
<keyword evidence="2 4" id="KW-0413">Isomerase</keyword>
<dbReference type="EMBL" id="CCEH01000004">
    <property type="protein sequence ID" value="CDR27499.1"/>
    <property type="molecule type" value="Genomic_DNA"/>
</dbReference>
<protein>
    <submittedName>
        <fullName evidence="4">Phenazine biosynthesis, PhzF family protein</fullName>
        <ecNumber evidence="4">5.1.-.-</ecNumber>
    </submittedName>
</protein>
<evidence type="ECO:0000313" key="5">
    <source>
        <dbReference type="Proteomes" id="UP000044616"/>
    </source>
</evidence>
<dbReference type="GO" id="GO:0016853">
    <property type="term" value="F:isomerase activity"/>
    <property type="evidence" value="ECO:0007669"/>
    <property type="project" value="UniProtKB-KW"/>
</dbReference>
<evidence type="ECO:0000256" key="3">
    <source>
        <dbReference type="PIRSR" id="PIRSR016184-1"/>
    </source>
</evidence>
<dbReference type="PIRSF" id="PIRSF016184">
    <property type="entry name" value="PhzC_PhzF"/>
    <property type="match status" value="1"/>
</dbReference>
<dbReference type="PANTHER" id="PTHR13774">
    <property type="entry name" value="PHENAZINE BIOSYNTHESIS PROTEIN"/>
    <property type="match status" value="1"/>
</dbReference>
<organism evidence="4 5">
    <name type="scientific">Staphylococcus schweitzeri</name>
    <dbReference type="NCBI Taxonomy" id="1654388"/>
    <lineage>
        <taxon>Bacteria</taxon>
        <taxon>Bacillati</taxon>
        <taxon>Bacillota</taxon>
        <taxon>Bacilli</taxon>
        <taxon>Bacillales</taxon>
        <taxon>Staphylococcaceae</taxon>
        <taxon>Staphylococcus</taxon>
    </lineage>
</organism>
<dbReference type="InterPro" id="IPR003719">
    <property type="entry name" value="Phenazine_PhzF-like"/>
</dbReference>
<feature type="active site" evidence="3">
    <location>
        <position position="43"/>
    </location>
</feature>
<gene>
    <name evidence="4" type="primary">yddE</name>
    <name evidence="4" type="ORF">ERS140147_00603</name>
</gene>
<comment type="similarity">
    <text evidence="1">Belongs to the PhzF family.</text>
</comment>
<reference evidence="4 5" key="1">
    <citation type="submission" date="2014-05" db="EMBL/GenBank/DDBJ databases">
        <authorList>
            <person name="Aslett A.Martin."/>
            <person name="De Silva Nishadi"/>
        </authorList>
    </citation>
    <scope>NUCLEOTIDE SEQUENCE [LARGE SCALE GENOMIC DNA]</scope>
</reference>
<evidence type="ECO:0000256" key="1">
    <source>
        <dbReference type="ARBA" id="ARBA00008270"/>
    </source>
</evidence>